<accession>F4EYE5</accession>
<reference evidence="2 3" key="1">
    <citation type="submission" date="2011-04" db="EMBL/GenBank/DDBJ databases">
        <title>The complete genome of Selenomonas sputigena DSM 20758.</title>
        <authorList>
            <consortium name="US DOE Joint Genome Institute (JGI-PGF)"/>
            <person name="Lucas S."/>
            <person name="Copeland A."/>
            <person name="Lapidus A."/>
            <person name="Bruce D."/>
            <person name="Goodwin L."/>
            <person name="Pitluck S."/>
            <person name="Peters L."/>
            <person name="Kyrpides N."/>
            <person name="Mavromatis K."/>
            <person name="Ivanova N."/>
            <person name="Ovchinnikova G."/>
            <person name="Teshima H."/>
            <person name="Detter J.C."/>
            <person name="Tapia R."/>
            <person name="Han C."/>
            <person name="Land M."/>
            <person name="Hauser L."/>
            <person name="Markowitz V."/>
            <person name="Cheng J.-F."/>
            <person name="Hugenholtz P."/>
            <person name="Woyke T."/>
            <person name="Wu D."/>
            <person name="Gronow S."/>
            <person name="Wellnitz S."/>
            <person name="Schneider S."/>
            <person name="Klenk H.-P."/>
            <person name="Eisen J.A."/>
        </authorList>
    </citation>
    <scope>NUCLEOTIDE SEQUENCE [LARGE SCALE GENOMIC DNA]</scope>
    <source>
        <strain evidence="3">ATCC 35185 / DSM 20758 / VPI D19B-28</strain>
    </source>
</reference>
<dbReference type="Proteomes" id="UP000011124">
    <property type="component" value="Chromosome"/>
</dbReference>
<gene>
    <name evidence="2" type="ordered locus">Selsp_0380</name>
</gene>
<keyword evidence="1" id="KW-0472">Membrane</keyword>
<evidence type="ECO:0000313" key="3">
    <source>
        <dbReference type="Proteomes" id="UP000011124"/>
    </source>
</evidence>
<name>F4EYE5_SELS3</name>
<organism evidence="2 3">
    <name type="scientific">Selenomonas sputigena (strain ATCC 35185 / DSM 20758 / CCUG 44933 / VPI D19B-28)</name>
    <dbReference type="NCBI Taxonomy" id="546271"/>
    <lineage>
        <taxon>Bacteria</taxon>
        <taxon>Bacillati</taxon>
        <taxon>Bacillota</taxon>
        <taxon>Negativicutes</taxon>
        <taxon>Selenomonadales</taxon>
        <taxon>Selenomonadaceae</taxon>
        <taxon>Selenomonas</taxon>
    </lineage>
</organism>
<dbReference type="RefSeq" id="WP_013740563.1">
    <property type="nucleotide sequence ID" value="NC_015437.1"/>
</dbReference>
<proteinExistence type="predicted"/>
<feature type="transmembrane region" description="Helical" evidence="1">
    <location>
        <begin position="16"/>
        <end position="35"/>
    </location>
</feature>
<dbReference type="AlphaFoldDB" id="F4EYE5"/>
<evidence type="ECO:0000256" key="1">
    <source>
        <dbReference type="SAM" id="Phobius"/>
    </source>
</evidence>
<dbReference type="KEGG" id="ssg:Selsp_0380"/>
<keyword evidence="1" id="KW-0812">Transmembrane</keyword>
<dbReference type="EMBL" id="CP002637">
    <property type="protein sequence ID" value="AEB99352.1"/>
    <property type="molecule type" value="Genomic_DNA"/>
</dbReference>
<protein>
    <submittedName>
        <fullName evidence="2">Uncharacterized protein</fullName>
    </submittedName>
</protein>
<keyword evidence="1" id="KW-1133">Transmembrane helix</keyword>
<sequence>MRAQRNKLAPGGAASAWNMLVNAAWAPLWLVRSLLRFLRRSLMKRGKAE</sequence>
<dbReference type="HOGENOM" id="CLU_3140588_0_0_9"/>
<evidence type="ECO:0000313" key="2">
    <source>
        <dbReference type="EMBL" id="AEB99352.1"/>
    </source>
</evidence>
<keyword evidence="3" id="KW-1185">Reference proteome</keyword>